<dbReference type="InterPro" id="IPR050326">
    <property type="entry name" value="NAD_dep_DNA_ligaseB"/>
</dbReference>
<sequence>MKRTMIATCVFLTFASCPIAAENLIAQGNLYNGEVYQGIVLAKSYQLGMALDDYWVSEKLDGIRAIWDGSQLYTKNGNIIQAPRWFTSGLPNMRIEGELWAGRGNFNLVQTTVLDKEPDEEAWQHIDFMLFDLPQAAGDYRKRYYDILHWVRNIDQDHIKEVLHSPINSETELLKMLDNMDENAGEGLMLRKSTGLYNAGRSDELLKVKKHHDAEAKIIGYKPGEGKYSGMLGSLHVVNSDGKTFYVGTGLNDEQRRNPPQIGATITYRYNGFTHSGIPRFARFLRERLDE</sequence>
<dbReference type="PANTHER" id="PTHR47810:SF1">
    <property type="entry name" value="DNA LIGASE B"/>
    <property type="match status" value="1"/>
</dbReference>
<keyword evidence="2" id="KW-0235">DNA replication</keyword>
<dbReference type="SUPFAM" id="SSF50249">
    <property type="entry name" value="Nucleic acid-binding proteins"/>
    <property type="match status" value="1"/>
</dbReference>
<dbReference type="PANTHER" id="PTHR47810">
    <property type="entry name" value="DNA LIGASE"/>
    <property type="match status" value="1"/>
</dbReference>
<dbReference type="AlphaFoldDB" id="A0A2N8Z9V5"/>
<feature type="chain" id="PRO_5014679831" evidence="5">
    <location>
        <begin position="21"/>
        <end position="291"/>
    </location>
</feature>
<evidence type="ECO:0000256" key="2">
    <source>
        <dbReference type="ARBA" id="ARBA00022705"/>
    </source>
</evidence>
<proteinExistence type="predicted"/>
<dbReference type="GO" id="GO:0006281">
    <property type="term" value="P:DNA repair"/>
    <property type="evidence" value="ECO:0007669"/>
    <property type="project" value="UniProtKB-KW"/>
</dbReference>
<organism evidence="7 8">
    <name type="scientific">Vibrio tapetis subsp. tapetis</name>
    <dbReference type="NCBI Taxonomy" id="1671868"/>
    <lineage>
        <taxon>Bacteria</taxon>
        <taxon>Pseudomonadati</taxon>
        <taxon>Pseudomonadota</taxon>
        <taxon>Gammaproteobacteria</taxon>
        <taxon>Vibrionales</taxon>
        <taxon>Vibrionaceae</taxon>
        <taxon>Vibrio</taxon>
    </lineage>
</organism>
<name>A0A2N8Z9V5_9VIBR</name>
<dbReference type="CDD" id="cd07896">
    <property type="entry name" value="Adenylation_kDNA_ligase_like"/>
    <property type="match status" value="1"/>
</dbReference>
<keyword evidence="3" id="KW-0227">DNA damage</keyword>
<evidence type="ECO:0000256" key="4">
    <source>
        <dbReference type="ARBA" id="ARBA00023204"/>
    </source>
</evidence>
<dbReference type="PROSITE" id="PS51257">
    <property type="entry name" value="PROKAR_LIPOPROTEIN"/>
    <property type="match status" value="1"/>
</dbReference>
<protein>
    <submittedName>
        <fullName evidence="7">DNA ligase</fullName>
        <ecNumber evidence="7">6.5.1.1</ecNumber>
    </submittedName>
</protein>
<evidence type="ECO:0000256" key="1">
    <source>
        <dbReference type="ARBA" id="ARBA00022598"/>
    </source>
</evidence>
<accession>A0A2N8Z9V5</accession>
<gene>
    <name evidence="7" type="ORF">VTAP4600_A0709</name>
</gene>
<dbReference type="GO" id="GO:0006260">
    <property type="term" value="P:DNA replication"/>
    <property type="evidence" value="ECO:0007669"/>
    <property type="project" value="UniProtKB-KW"/>
</dbReference>
<evidence type="ECO:0000313" key="8">
    <source>
        <dbReference type="Proteomes" id="UP000235828"/>
    </source>
</evidence>
<dbReference type="Proteomes" id="UP000235828">
    <property type="component" value="Chromosome A"/>
</dbReference>
<dbReference type="Gene3D" id="3.30.470.30">
    <property type="entry name" value="DNA ligase/mRNA capping enzyme"/>
    <property type="match status" value="1"/>
</dbReference>
<dbReference type="NCBIfam" id="NF006592">
    <property type="entry name" value="PRK09125.1"/>
    <property type="match status" value="1"/>
</dbReference>
<dbReference type="PROSITE" id="PS00333">
    <property type="entry name" value="DNA_LIGASE_A2"/>
    <property type="match status" value="1"/>
</dbReference>
<keyword evidence="8" id="KW-1185">Reference proteome</keyword>
<reference evidence="7 8" key="1">
    <citation type="submission" date="2017-10" db="EMBL/GenBank/DDBJ databases">
        <authorList>
            <person name="Banno H."/>
            <person name="Chua N.-H."/>
        </authorList>
    </citation>
    <scope>NUCLEOTIDE SEQUENCE [LARGE SCALE GENOMIC DNA]</scope>
    <source>
        <strain evidence="7">Vibrio tapetis CECT4600</strain>
    </source>
</reference>
<keyword evidence="4" id="KW-0234">DNA repair</keyword>
<dbReference type="InterPro" id="IPR029319">
    <property type="entry name" value="DNA_ligase_OB"/>
</dbReference>
<dbReference type="Gene3D" id="3.30.1490.70">
    <property type="match status" value="1"/>
</dbReference>
<keyword evidence="5" id="KW-0732">Signal</keyword>
<dbReference type="CDD" id="cd08041">
    <property type="entry name" value="OBF_kDNA_ligase_like"/>
    <property type="match status" value="1"/>
</dbReference>
<evidence type="ECO:0000256" key="5">
    <source>
        <dbReference type="SAM" id="SignalP"/>
    </source>
</evidence>
<dbReference type="InterPro" id="IPR012340">
    <property type="entry name" value="NA-bd_OB-fold"/>
</dbReference>
<feature type="signal peptide" evidence="5">
    <location>
        <begin position="1"/>
        <end position="20"/>
    </location>
</feature>
<dbReference type="GO" id="GO:0003910">
    <property type="term" value="F:DNA ligase (ATP) activity"/>
    <property type="evidence" value="ECO:0007669"/>
    <property type="project" value="UniProtKB-EC"/>
</dbReference>
<evidence type="ECO:0000259" key="6">
    <source>
        <dbReference type="Pfam" id="PF14743"/>
    </source>
</evidence>
<dbReference type="Pfam" id="PF14743">
    <property type="entry name" value="DNA_ligase_OB_2"/>
    <property type="match status" value="1"/>
</dbReference>
<evidence type="ECO:0000256" key="3">
    <source>
        <dbReference type="ARBA" id="ARBA00022763"/>
    </source>
</evidence>
<dbReference type="EMBL" id="LT960611">
    <property type="protein sequence ID" value="SON48688.1"/>
    <property type="molecule type" value="Genomic_DNA"/>
</dbReference>
<evidence type="ECO:0000313" key="7">
    <source>
        <dbReference type="EMBL" id="SON48688.1"/>
    </source>
</evidence>
<keyword evidence="1 7" id="KW-0436">Ligase</keyword>
<dbReference type="KEGG" id="vta:A0709"/>
<feature type="domain" description="DNA ligase OB-like" evidence="6">
    <location>
        <begin position="223"/>
        <end position="288"/>
    </location>
</feature>
<dbReference type="EC" id="6.5.1.1" evidence="7"/>
<dbReference type="Gene3D" id="2.40.50.140">
    <property type="entry name" value="Nucleic acid-binding proteins"/>
    <property type="match status" value="1"/>
</dbReference>
<dbReference type="SUPFAM" id="SSF56091">
    <property type="entry name" value="DNA ligase/mRNA capping enzyme, catalytic domain"/>
    <property type="match status" value="1"/>
</dbReference>
<dbReference type="InterPro" id="IPR016059">
    <property type="entry name" value="DNA_ligase_ATP-dep_CS"/>
</dbReference>